<gene>
    <name evidence="1" type="ORF">RHMOL_Rhmol05G0146700</name>
</gene>
<organism evidence="1 2">
    <name type="scientific">Rhododendron molle</name>
    <name type="common">Chinese azalea</name>
    <name type="synonym">Azalea mollis</name>
    <dbReference type="NCBI Taxonomy" id="49168"/>
    <lineage>
        <taxon>Eukaryota</taxon>
        <taxon>Viridiplantae</taxon>
        <taxon>Streptophyta</taxon>
        <taxon>Embryophyta</taxon>
        <taxon>Tracheophyta</taxon>
        <taxon>Spermatophyta</taxon>
        <taxon>Magnoliopsida</taxon>
        <taxon>eudicotyledons</taxon>
        <taxon>Gunneridae</taxon>
        <taxon>Pentapetalae</taxon>
        <taxon>asterids</taxon>
        <taxon>Ericales</taxon>
        <taxon>Ericaceae</taxon>
        <taxon>Ericoideae</taxon>
        <taxon>Rhodoreae</taxon>
        <taxon>Rhododendron</taxon>
    </lineage>
</organism>
<sequence>MLLGVDKWKDWVVDRLTESCKRINFAKICVEVDASFPLPEQFDLTLPSGAVFTIRVWYPWKPLKCNSCNVLGHKNCVVKTDPIGPKQQVWVVKPSISSVGAPFVAPAKDLPDSIEVPCMGFFSAKVGVCPTLLSSAKDKVVSADPCVSVVVGAESVTGSSSGTKDGANMFSVQQMEDGVSQKGVDSGDVLESLPTDEEFVAGLTHDVIVTSLVPKTRGRERSKGVKKPVNNS</sequence>
<protein>
    <submittedName>
        <fullName evidence="1">Uncharacterized protein</fullName>
    </submittedName>
</protein>
<accession>A0ACC0NQC1</accession>
<evidence type="ECO:0000313" key="2">
    <source>
        <dbReference type="Proteomes" id="UP001062846"/>
    </source>
</evidence>
<reference evidence="1" key="1">
    <citation type="submission" date="2022-02" db="EMBL/GenBank/DDBJ databases">
        <title>Plant Genome Project.</title>
        <authorList>
            <person name="Zhang R.-G."/>
        </authorList>
    </citation>
    <scope>NUCLEOTIDE SEQUENCE</scope>
    <source>
        <strain evidence="1">AT1</strain>
    </source>
</reference>
<comment type="caution">
    <text evidence="1">The sequence shown here is derived from an EMBL/GenBank/DDBJ whole genome shotgun (WGS) entry which is preliminary data.</text>
</comment>
<proteinExistence type="predicted"/>
<name>A0ACC0NQC1_RHOML</name>
<keyword evidence="2" id="KW-1185">Reference proteome</keyword>
<evidence type="ECO:0000313" key="1">
    <source>
        <dbReference type="EMBL" id="KAI8555079.1"/>
    </source>
</evidence>
<dbReference type="Proteomes" id="UP001062846">
    <property type="component" value="Chromosome 5"/>
</dbReference>
<dbReference type="EMBL" id="CM046392">
    <property type="protein sequence ID" value="KAI8555079.1"/>
    <property type="molecule type" value="Genomic_DNA"/>
</dbReference>